<protein>
    <recommendedName>
        <fullName evidence="1">Thioredoxin reductase</fullName>
    </recommendedName>
</protein>
<dbReference type="Proteomes" id="UP000218323">
    <property type="component" value="Unassembled WGS sequence"/>
</dbReference>
<dbReference type="InterPro" id="IPR036188">
    <property type="entry name" value="FAD/NAD-bd_sf"/>
</dbReference>
<evidence type="ECO:0000259" key="4">
    <source>
        <dbReference type="Pfam" id="PF07992"/>
    </source>
</evidence>
<dbReference type="SUPFAM" id="SSF51905">
    <property type="entry name" value="FAD/NAD(P)-binding domain"/>
    <property type="match status" value="1"/>
</dbReference>
<dbReference type="AlphaFoldDB" id="A0A2A4I311"/>
<sequence length="311" mass="32574">MRTAADTSTSQENVDCIIIGGGPAGLTAATYLGRFLRNCVVIDAGAGRASSIPRSHNLPGFPDGIGGADLLSRMKRQAQAYGATIEQGKVVRLAIVEDGFSVATETTSWQGRTVILATGVRNHRPSMPQASHDAALARGLIRYCPVCDAYEAKGANIAVLGCDDHGAAEAEFLRPYGARVTLLAQRSPELSWPDEARLIRLGVDVIKEAVNQISIEGDQIAVRLADGRRLSFDTLYPALGSSPHTQLVAGIGVKLGEGGCVVTDAHQQTSVSGLYAAGDVVESLDQISVAMGQAAQAATAIHNSLRASEDK</sequence>
<dbReference type="GO" id="GO:0016491">
    <property type="term" value="F:oxidoreductase activity"/>
    <property type="evidence" value="ECO:0007669"/>
    <property type="project" value="UniProtKB-KW"/>
</dbReference>
<keyword evidence="3" id="KW-0560">Oxidoreductase</keyword>
<evidence type="ECO:0000313" key="5">
    <source>
        <dbReference type="EMBL" id="PCG12875.1"/>
    </source>
</evidence>
<reference evidence="5 6" key="1">
    <citation type="submission" date="2017-09" db="EMBL/GenBank/DDBJ databases">
        <title>Sphingomonas adhaesiva DSM 7418, whole genome shotgun sequence.</title>
        <authorList>
            <person name="Feng G."/>
            <person name="Zhu H."/>
        </authorList>
    </citation>
    <scope>NUCLEOTIDE SEQUENCE [LARGE SCALE GENOMIC DNA]</scope>
    <source>
        <strain evidence="5 6">DSM 7418</strain>
    </source>
</reference>
<evidence type="ECO:0000256" key="2">
    <source>
        <dbReference type="ARBA" id="ARBA00022630"/>
    </source>
</evidence>
<evidence type="ECO:0000256" key="1">
    <source>
        <dbReference type="ARBA" id="ARBA00018719"/>
    </source>
</evidence>
<feature type="domain" description="FAD/NAD(P)-binding" evidence="4">
    <location>
        <begin position="15"/>
        <end position="294"/>
    </location>
</feature>
<dbReference type="PRINTS" id="PR00469">
    <property type="entry name" value="PNDRDTASEII"/>
</dbReference>
<dbReference type="PANTHER" id="PTHR48105">
    <property type="entry name" value="THIOREDOXIN REDUCTASE 1-RELATED-RELATED"/>
    <property type="match status" value="1"/>
</dbReference>
<dbReference type="InterPro" id="IPR050097">
    <property type="entry name" value="Ferredoxin-NADP_redctase_2"/>
</dbReference>
<comment type="caution">
    <text evidence="5">The sequence shown here is derived from an EMBL/GenBank/DDBJ whole genome shotgun (WGS) entry which is preliminary data.</text>
</comment>
<name>A0A2A4I311_9SPHN</name>
<keyword evidence="2" id="KW-0285">Flavoprotein</keyword>
<proteinExistence type="predicted"/>
<dbReference type="EMBL" id="NWVC01000033">
    <property type="protein sequence ID" value="PCG12875.1"/>
    <property type="molecule type" value="Genomic_DNA"/>
</dbReference>
<accession>A0A2A4I311</accession>
<gene>
    <name evidence="5" type="ORF">COA07_17620</name>
</gene>
<evidence type="ECO:0000256" key="3">
    <source>
        <dbReference type="ARBA" id="ARBA00023002"/>
    </source>
</evidence>
<dbReference type="Pfam" id="PF07992">
    <property type="entry name" value="Pyr_redox_2"/>
    <property type="match status" value="1"/>
</dbReference>
<keyword evidence="6" id="KW-1185">Reference proteome</keyword>
<dbReference type="Gene3D" id="3.50.50.60">
    <property type="entry name" value="FAD/NAD(P)-binding domain"/>
    <property type="match status" value="2"/>
</dbReference>
<dbReference type="InterPro" id="IPR023753">
    <property type="entry name" value="FAD/NAD-binding_dom"/>
</dbReference>
<evidence type="ECO:0000313" key="6">
    <source>
        <dbReference type="Proteomes" id="UP000218323"/>
    </source>
</evidence>
<dbReference type="RefSeq" id="WP_016510913.1">
    <property type="nucleotide sequence ID" value="NZ_NWVC01000033.1"/>
</dbReference>
<dbReference type="PRINTS" id="PR00368">
    <property type="entry name" value="FADPNR"/>
</dbReference>
<organism evidence="5 6">
    <name type="scientific">Sphingomonas adhaesiva</name>
    <dbReference type="NCBI Taxonomy" id="28212"/>
    <lineage>
        <taxon>Bacteria</taxon>
        <taxon>Pseudomonadati</taxon>
        <taxon>Pseudomonadota</taxon>
        <taxon>Alphaproteobacteria</taxon>
        <taxon>Sphingomonadales</taxon>
        <taxon>Sphingomonadaceae</taxon>
        <taxon>Sphingomonas</taxon>
    </lineage>
</organism>